<organism evidence="1 2">
    <name type="scientific">Streptomyces lycii</name>
    <dbReference type="NCBI Taxonomy" id="2654337"/>
    <lineage>
        <taxon>Bacteria</taxon>
        <taxon>Bacillati</taxon>
        <taxon>Actinomycetota</taxon>
        <taxon>Actinomycetes</taxon>
        <taxon>Kitasatosporales</taxon>
        <taxon>Streptomycetaceae</taxon>
        <taxon>Streptomyces</taxon>
    </lineage>
</organism>
<comment type="caution">
    <text evidence="1">The sequence shown here is derived from an EMBL/GenBank/DDBJ whole genome shotgun (WGS) entry which is preliminary data.</text>
</comment>
<proteinExistence type="predicted"/>
<dbReference type="EMBL" id="WHPN01000348">
    <property type="protein sequence ID" value="KAF4406838.1"/>
    <property type="molecule type" value="Genomic_DNA"/>
</dbReference>
<name>A0ABQ7FHV3_9ACTN</name>
<accession>A0ABQ7FHV3</accession>
<gene>
    <name evidence="1" type="ORF">GCU69_22835</name>
</gene>
<sequence>MKLGLVLHEVHRGENSLARMLTRLSATHKTDHEVHHVARDIAEWSHQHVRELAEAAAHHGVRLDDEPRQEPAAAEWLREKTGELVGRRPETGLLLLRDLRRTYLKAAEVSVDWELLAQTAQAAKDAELLALTKRCHPQTLRQERWANAMIKVVSPQVLTT</sequence>
<reference evidence="1 2" key="1">
    <citation type="submission" date="2019-10" db="EMBL/GenBank/DDBJ databases">
        <title>Streptomyces tenebrisbrunneis sp.nov., an endogenous actinomycete isolated from of Lycium ruthenicum.</title>
        <authorList>
            <person name="Ma L."/>
        </authorList>
    </citation>
    <scope>NUCLEOTIDE SEQUENCE [LARGE SCALE GENOMIC DNA]</scope>
    <source>
        <strain evidence="1 2">TRM 66187</strain>
    </source>
</reference>
<keyword evidence="2" id="KW-1185">Reference proteome</keyword>
<evidence type="ECO:0000313" key="1">
    <source>
        <dbReference type="EMBL" id="KAF4406838.1"/>
    </source>
</evidence>
<protein>
    <submittedName>
        <fullName evidence="1">Uncharacterized protein</fullName>
    </submittedName>
</protein>
<dbReference type="RefSeq" id="WP_098754717.1">
    <property type="nucleotide sequence ID" value="NZ_WHPN01000348.1"/>
</dbReference>
<dbReference type="Proteomes" id="UP000621266">
    <property type="component" value="Unassembled WGS sequence"/>
</dbReference>
<evidence type="ECO:0000313" key="2">
    <source>
        <dbReference type="Proteomes" id="UP000621266"/>
    </source>
</evidence>